<comment type="subcellular location">
    <subcellularLocation>
        <location evidence="1">Membrane</location>
        <topology evidence="1">Multi-pass membrane protein</topology>
    </subcellularLocation>
</comment>
<evidence type="ECO:0000313" key="7">
    <source>
        <dbReference type="Proteomes" id="UP000539052"/>
    </source>
</evidence>
<feature type="transmembrane region" description="Helical" evidence="5">
    <location>
        <begin position="400"/>
        <end position="424"/>
    </location>
</feature>
<evidence type="ECO:0000313" key="6">
    <source>
        <dbReference type="EMBL" id="NNJ31032.1"/>
    </source>
</evidence>
<feature type="transmembrane region" description="Helical" evidence="5">
    <location>
        <begin position="445"/>
        <end position="465"/>
    </location>
</feature>
<keyword evidence="2 5" id="KW-0812">Transmembrane</keyword>
<keyword evidence="7" id="KW-1185">Reference proteome</keyword>
<evidence type="ECO:0000256" key="2">
    <source>
        <dbReference type="ARBA" id="ARBA00022692"/>
    </source>
</evidence>
<dbReference type="Pfam" id="PF00939">
    <property type="entry name" value="Na_sulph_symp"/>
    <property type="match status" value="1"/>
</dbReference>
<dbReference type="Proteomes" id="UP000539052">
    <property type="component" value="Unassembled WGS sequence"/>
</dbReference>
<keyword evidence="4 5" id="KW-0472">Membrane</keyword>
<sequence length="466" mass="50555">MKGEASVTFTKQKSGFLIGIIIFVLVLLLPLDGLSREGQICLGLTLMTVVWWAAQVAQSGYVGGFYLVSVCLLKLADTKVVFAGWTTSTLWLVIGAYMIAAAVKKSGLGERISYAYILKFVRSWKSIIIGIFVLTFILSLFIPHPWPRAFLIMSVMSVVIKAANMPKEDAVKVGFTVFAASVPVSLIFLTGDSVINPLVVTYCTTESINFVRWFQIMGPPALFLSITTMILILILFKPSKAVEVNFDEVRTAQSALGKMTEKEKRTLIWIMIAIGLWLTNGITGLDVGWVTLAVAMCMALPVIGNVLTVKEWSDVPVHVLVFLTSAIAIGKVGAVTGMNEWIAATLLPKTMPGNILVLAIMIAAIAILIHMFMGSVIAVMGVAIPAILVCTNALGINELAVIFVIYLAISGHYILPFHHLNILVGQGEENGMYTQKETIKMGVPLLIPIFLTVGFAVAWYAVLGII</sequence>
<evidence type="ECO:0000256" key="3">
    <source>
        <dbReference type="ARBA" id="ARBA00022989"/>
    </source>
</evidence>
<feature type="transmembrane region" description="Helical" evidence="5">
    <location>
        <begin position="319"/>
        <end position="339"/>
    </location>
</feature>
<feature type="transmembrane region" description="Helical" evidence="5">
    <location>
        <begin position="82"/>
        <end position="103"/>
    </location>
</feature>
<feature type="transmembrane region" description="Helical" evidence="5">
    <location>
        <begin position="41"/>
        <end position="62"/>
    </location>
</feature>
<feature type="transmembrane region" description="Helical" evidence="5">
    <location>
        <begin position="266"/>
        <end position="283"/>
    </location>
</feature>
<comment type="caution">
    <text evidence="6">The sequence shown here is derived from an EMBL/GenBank/DDBJ whole genome shotgun (WGS) entry which is preliminary data.</text>
</comment>
<organism evidence="6 7">
    <name type="scientific">Lacrimispora defluvii</name>
    <dbReference type="NCBI Taxonomy" id="2719233"/>
    <lineage>
        <taxon>Bacteria</taxon>
        <taxon>Bacillati</taxon>
        <taxon>Bacillota</taxon>
        <taxon>Clostridia</taxon>
        <taxon>Lachnospirales</taxon>
        <taxon>Lachnospiraceae</taxon>
        <taxon>Lacrimispora</taxon>
    </lineage>
</organism>
<evidence type="ECO:0000256" key="4">
    <source>
        <dbReference type="ARBA" id="ARBA00023136"/>
    </source>
</evidence>
<feature type="transmembrane region" description="Helical" evidence="5">
    <location>
        <begin position="289"/>
        <end position="307"/>
    </location>
</feature>
<name>A0ABX1VRI1_9FIRM</name>
<evidence type="ECO:0000256" key="1">
    <source>
        <dbReference type="ARBA" id="ARBA00004141"/>
    </source>
</evidence>
<gene>
    <name evidence="6" type="ORF">G9470_14670</name>
</gene>
<feature type="transmembrane region" description="Helical" evidence="5">
    <location>
        <begin position="351"/>
        <end position="369"/>
    </location>
</feature>
<keyword evidence="3 5" id="KW-1133">Transmembrane helix</keyword>
<feature type="transmembrane region" description="Helical" evidence="5">
    <location>
        <begin position="124"/>
        <end position="142"/>
    </location>
</feature>
<feature type="transmembrane region" description="Helical" evidence="5">
    <location>
        <begin position="15"/>
        <end position="34"/>
    </location>
</feature>
<feature type="transmembrane region" description="Helical" evidence="5">
    <location>
        <begin position="171"/>
        <end position="190"/>
    </location>
</feature>
<dbReference type="InterPro" id="IPR001898">
    <property type="entry name" value="SLC13A/DASS"/>
</dbReference>
<evidence type="ECO:0000256" key="5">
    <source>
        <dbReference type="SAM" id="Phobius"/>
    </source>
</evidence>
<dbReference type="EMBL" id="JAAOXG010000028">
    <property type="protein sequence ID" value="NNJ31032.1"/>
    <property type="molecule type" value="Genomic_DNA"/>
</dbReference>
<dbReference type="PANTHER" id="PTHR10283">
    <property type="entry name" value="SOLUTE CARRIER FAMILY 13 MEMBER"/>
    <property type="match status" value="1"/>
</dbReference>
<protein>
    <submittedName>
        <fullName evidence="6">SLC13 family permease</fullName>
    </submittedName>
</protein>
<accession>A0ABX1VRI1</accession>
<feature type="transmembrane region" description="Helical" evidence="5">
    <location>
        <begin position="210"/>
        <end position="236"/>
    </location>
</feature>
<proteinExistence type="predicted"/>
<reference evidence="6 7" key="1">
    <citation type="submission" date="2020-03" db="EMBL/GenBank/DDBJ databases">
        <title>Genome Sequence of industrial isolate, B5A.</title>
        <authorList>
            <person name="Sharma S."/>
            <person name="Patil P.B."/>
            <person name="Korpole S."/>
        </authorList>
    </citation>
    <scope>NUCLEOTIDE SEQUENCE [LARGE SCALE GENOMIC DNA]</scope>
    <source>
        <strain evidence="6 7">PI-S10-B5A</strain>
    </source>
</reference>